<sequence length="148" mass="16920">MSNSVQFQEVRKAVLDIVENALDLDLDQEAVADGLTRVVIGLANYLAEKEDKQPMMMRFSVDAVRSMYTGHSSSDKIDDEEFIVGELLPEVVADLYGLRIIENPHFSNELFLINFPAYMVTRKRVWSAEGKWLRKFSDERTAPGFFQP</sequence>
<organism evidence="1 2">
    <name type="scientific">Achromobacter phage Motura</name>
    <dbReference type="NCBI Taxonomy" id="2591403"/>
    <lineage>
        <taxon>Viruses</taxon>
        <taxon>Duplodnaviria</taxon>
        <taxon>Heunggongvirae</taxon>
        <taxon>Uroviricota</taxon>
        <taxon>Caudoviricetes</taxon>
        <taxon>Moturavirus</taxon>
        <taxon>Moturavirus motura</taxon>
    </lineage>
</organism>
<name>A0A514CSX0_9CAUD</name>
<dbReference type="Proteomes" id="UP000320799">
    <property type="component" value="Segment"/>
</dbReference>
<accession>A0A514CSX0</accession>
<dbReference type="RefSeq" id="YP_009903759.1">
    <property type="nucleotide sequence ID" value="NC_049849.1"/>
</dbReference>
<reference evidence="1 2" key="1">
    <citation type="submission" date="2019-06" db="EMBL/GenBank/DDBJ databases">
        <authorList>
            <person name="Kincaid V.D."/>
            <person name="Fuller A."/>
            <person name="Hodges K."/>
            <person name="Bansal M."/>
            <person name="Essig J."/>
            <person name="Johnson A."/>
        </authorList>
    </citation>
    <scope>NUCLEOTIDE SEQUENCE [LARGE SCALE GENOMIC DNA]</scope>
</reference>
<evidence type="ECO:0000313" key="2">
    <source>
        <dbReference type="Proteomes" id="UP000320799"/>
    </source>
</evidence>
<keyword evidence="2" id="KW-1185">Reference proteome</keyword>
<dbReference type="EMBL" id="MN094788">
    <property type="protein sequence ID" value="QDH83560.1"/>
    <property type="molecule type" value="Genomic_DNA"/>
</dbReference>
<evidence type="ECO:0000313" key="1">
    <source>
        <dbReference type="EMBL" id="QDH83560.1"/>
    </source>
</evidence>
<protein>
    <submittedName>
        <fullName evidence="1">Uncharacterized protein</fullName>
    </submittedName>
</protein>
<dbReference type="KEGG" id="vg:56136035"/>
<dbReference type="GeneID" id="56136035"/>
<proteinExistence type="predicted"/>